<keyword evidence="4" id="KW-1185">Reference proteome</keyword>
<dbReference type="InterPro" id="IPR055411">
    <property type="entry name" value="LRR_FXL15/At3g58940/PEG3-like"/>
</dbReference>
<dbReference type="Proteomes" id="UP000215914">
    <property type="component" value="Chromosome 10"/>
</dbReference>
<accession>A0A251TPT1</accession>
<dbReference type="InParanoid" id="A0A251TPT1"/>
<gene>
    <name evidence="3" type="ORF">HannXRQ_Chr10g0311631</name>
    <name evidence="2" type="ORF">HanXRQr2_Chr10g0458391</name>
</gene>
<dbReference type="SMART" id="SM00579">
    <property type="entry name" value="FBD"/>
    <property type="match status" value="1"/>
</dbReference>
<dbReference type="Gene3D" id="3.80.10.10">
    <property type="entry name" value="Ribonuclease Inhibitor"/>
    <property type="match status" value="1"/>
</dbReference>
<sequence length="385" mass="44500">MKAKHPTTINTLPQTTIENILCFLPIREAARTSILSREWRYKWTTIPKLDFCSSTLSKGKNNEKLPYDIASARKNMDESCKLVNAIHQVLLMRQGPIHEFTFNLIGTYNYFELDQIIFHLSRNHTVKKLTLAFDYISPYKLPLSAFSLHQLTDLDLCYVNLDHQPIFSGFGSLRSLSLIEVKISTKAFLHLLSNCPSLKRFNLRGDIGSKDCTIIELFECLPAIEHLTIWGICDHPWLVLDSIPEELPTTLIHLKYFRFNEICFIDDHGLTFLAVLIKCSPNLEKIELEICIVDYYEICCGILEEYSDVRLEHLKELEITCFRNLKHEMEFVKFILARSPKLKKVILYGFVEKDDESDILTILSQAPRASPEEIVVRCIPNCSYC</sequence>
<dbReference type="EMBL" id="MNCJ02000325">
    <property type="protein sequence ID" value="KAF5787931.1"/>
    <property type="molecule type" value="Genomic_DNA"/>
</dbReference>
<organism evidence="3 4">
    <name type="scientific">Helianthus annuus</name>
    <name type="common">Common sunflower</name>
    <dbReference type="NCBI Taxonomy" id="4232"/>
    <lineage>
        <taxon>Eukaryota</taxon>
        <taxon>Viridiplantae</taxon>
        <taxon>Streptophyta</taxon>
        <taxon>Embryophyta</taxon>
        <taxon>Tracheophyta</taxon>
        <taxon>Spermatophyta</taxon>
        <taxon>Magnoliopsida</taxon>
        <taxon>eudicotyledons</taxon>
        <taxon>Gunneridae</taxon>
        <taxon>Pentapetalae</taxon>
        <taxon>asterids</taxon>
        <taxon>campanulids</taxon>
        <taxon>Asterales</taxon>
        <taxon>Asteraceae</taxon>
        <taxon>Asteroideae</taxon>
        <taxon>Heliantheae alliance</taxon>
        <taxon>Heliantheae</taxon>
        <taxon>Helianthus</taxon>
    </lineage>
</organism>
<dbReference type="Gramene" id="mRNA:HanXRQr2_Chr10g0458391">
    <property type="protein sequence ID" value="mRNA:HanXRQr2_Chr10g0458391"/>
    <property type="gene ID" value="HanXRQr2_Chr10g0458391"/>
</dbReference>
<dbReference type="PANTHER" id="PTHR31639:SF315">
    <property type="entry name" value="LEUCINE-RICH REPEAT DOMAIN SUPERFAMILY, F-BOX-LIKE DOMAIN SUPERFAMILY"/>
    <property type="match status" value="1"/>
</dbReference>
<dbReference type="InterPro" id="IPR006566">
    <property type="entry name" value="FBD"/>
</dbReference>
<dbReference type="AlphaFoldDB" id="A0A251TPT1"/>
<dbReference type="Pfam" id="PF00646">
    <property type="entry name" value="F-box"/>
    <property type="match status" value="1"/>
</dbReference>
<dbReference type="OMA" id="FLCTHFC"/>
<evidence type="ECO:0000313" key="2">
    <source>
        <dbReference type="EMBL" id="KAF5787931.1"/>
    </source>
</evidence>
<dbReference type="SUPFAM" id="SSF81383">
    <property type="entry name" value="F-box domain"/>
    <property type="match status" value="1"/>
</dbReference>
<feature type="domain" description="FBD" evidence="1">
    <location>
        <begin position="308"/>
        <end position="377"/>
    </location>
</feature>
<proteinExistence type="predicted"/>
<dbReference type="InterPro" id="IPR001810">
    <property type="entry name" value="F-box_dom"/>
</dbReference>
<dbReference type="EMBL" id="CM007899">
    <property type="protein sequence ID" value="OTG12622.1"/>
    <property type="molecule type" value="Genomic_DNA"/>
</dbReference>
<dbReference type="SUPFAM" id="SSF52047">
    <property type="entry name" value="RNI-like"/>
    <property type="match status" value="1"/>
</dbReference>
<evidence type="ECO:0000259" key="1">
    <source>
        <dbReference type="SMART" id="SM00579"/>
    </source>
</evidence>
<dbReference type="InterPro" id="IPR036047">
    <property type="entry name" value="F-box-like_dom_sf"/>
</dbReference>
<reference evidence="3" key="2">
    <citation type="submission" date="2017-02" db="EMBL/GenBank/DDBJ databases">
        <title>Sunflower complete genome.</title>
        <authorList>
            <person name="Langlade N."/>
            <person name="Munos S."/>
        </authorList>
    </citation>
    <scope>NUCLEOTIDE SEQUENCE [LARGE SCALE GENOMIC DNA]</scope>
    <source>
        <tissue evidence="3">Leaves</tissue>
    </source>
</reference>
<name>A0A251TPT1_HELAN</name>
<evidence type="ECO:0000313" key="3">
    <source>
        <dbReference type="EMBL" id="OTG12622.1"/>
    </source>
</evidence>
<reference evidence="2 4" key="1">
    <citation type="journal article" date="2017" name="Nature">
        <title>The sunflower genome provides insights into oil metabolism, flowering and Asterid evolution.</title>
        <authorList>
            <person name="Badouin H."/>
            <person name="Gouzy J."/>
            <person name="Grassa C.J."/>
            <person name="Murat F."/>
            <person name="Staton S.E."/>
            <person name="Cottret L."/>
            <person name="Lelandais-Briere C."/>
            <person name="Owens G.L."/>
            <person name="Carrere S."/>
            <person name="Mayjonade B."/>
            <person name="Legrand L."/>
            <person name="Gill N."/>
            <person name="Kane N.C."/>
            <person name="Bowers J.E."/>
            <person name="Hubner S."/>
            <person name="Bellec A."/>
            <person name="Berard A."/>
            <person name="Berges H."/>
            <person name="Blanchet N."/>
            <person name="Boniface M.C."/>
            <person name="Brunel D."/>
            <person name="Catrice O."/>
            <person name="Chaidir N."/>
            <person name="Claudel C."/>
            <person name="Donnadieu C."/>
            <person name="Faraut T."/>
            <person name="Fievet G."/>
            <person name="Helmstetter N."/>
            <person name="King M."/>
            <person name="Knapp S.J."/>
            <person name="Lai Z."/>
            <person name="Le Paslier M.C."/>
            <person name="Lippi Y."/>
            <person name="Lorenzon L."/>
            <person name="Mandel J.R."/>
            <person name="Marage G."/>
            <person name="Marchand G."/>
            <person name="Marquand E."/>
            <person name="Bret-Mestries E."/>
            <person name="Morien E."/>
            <person name="Nambeesan S."/>
            <person name="Nguyen T."/>
            <person name="Pegot-Espagnet P."/>
            <person name="Pouilly N."/>
            <person name="Raftis F."/>
            <person name="Sallet E."/>
            <person name="Schiex T."/>
            <person name="Thomas J."/>
            <person name="Vandecasteele C."/>
            <person name="Vares D."/>
            <person name="Vear F."/>
            <person name="Vautrin S."/>
            <person name="Crespi M."/>
            <person name="Mangin B."/>
            <person name="Burke J.M."/>
            <person name="Salse J."/>
            <person name="Munos S."/>
            <person name="Vincourt P."/>
            <person name="Rieseberg L.H."/>
            <person name="Langlade N.B."/>
        </authorList>
    </citation>
    <scope>NUCLEOTIDE SEQUENCE [LARGE SCALE GENOMIC DNA]</scope>
    <source>
        <strain evidence="4">cv. SF193</strain>
        <tissue evidence="2">Leaves</tissue>
    </source>
</reference>
<dbReference type="Pfam" id="PF08387">
    <property type="entry name" value="FBD"/>
    <property type="match status" value="1"/>
</dbReference>
<reference evidence="2" key="3">
    <citation type="submission" date="2020-06" db="EMBL/GenBank/DDBJ databases">
        <title>Helianthus annuus Genome sequencing and assembly Release 2.</title>
        <authorList>
            <person name="Gouzy J."/>
            <person name="Langlade N."/>
            <person name="Munos S."/>
        </authorList>
    </citation>
    <scope>NUCLEOTIDE SEQUENCE</scope>
    <source>
        <tissue evidence="2">Leaves</tissue>
    </source>
</reference>
<dbReference type="OrthoDB" id="629734at2759"/>
<evidence type="ECO:0000313" key="4">
    <source>
        <dbReference type="Proteomes" id="UP000215914"/>
    </source>
</evidence>
<dbReference type="Pfam" id="PF24758">
    <property type="entry name" value="LRR_At5g56370"/>
    <property type="match status" value="1"/>
</dbReference>
<protein>
    <submittedName>
        <fullName evidence="2">FBD domain, F-box-like domain superfamily protein</fullName>
    </submittedName>
    <submittedName>
        <fullName evidence="3">Putative F-box domain, FBD domain, Leucine-rich repeat domain, L domain-like protein</fullName>
    </submittedName>
</protein>
<dbReference type="PANTHER" id="PTHR31639">
    <property type="entry name" value="F-BOX PROTEIN-LIKE"/>
    <property type="match status" value="1"/>
</dbReference>
<dbReference type="InterPro" id="IPR032675">
    <property type="entry name" value="LRR_dom_sf"/>
</dbReference>